<evidence type="ECO:0000313" key="1">
    <source>
        <dbReference type="EMBL" id="KAK8893522.1"/>
    </source>
</evidence>
<organism evidence="1 2">
    <name type="scientific">Tritrichomonas musculus</name>
    <dbReference type="NCBI Taxonomy" id="1915356"/>
    <lineage>
        <taxon>Eukaryota</taxon>
        <taxon>Metamonada</taxon>
        <taxon>Parabasalia</taxon>
        <taxon>Tritrichomonadida</taxon>
        <taxon>Tritrichomonadidae</taxon>
        <taxon>Tritrichomonas</taxon>
    </lineage>
</organism>
<protein>
    <submittedName>
        <fullName evidence="1">Uncharacterized protein</fullName>
    </submittedName>
</protein>
<dbReference type="Proteomes" id="UP001470230">
    <property type="component" value="Unassembled WGS sequence"/>
</dbReference>
<keyword evidence="2" id="KW-1185">Reference proteome</keyword>
<evidence type="ECO:0000313" key="2">
    <source>
        <dbReference type="Proteomes" id="UP001470230"/>
    </source>
</evidence>
<reference evidence="1 2" key="1">
    <citation type="submission" date="2024-04" db="EMBL/GenBank/DDBJ databases">
        <title>Tritrichomonas musculus Genome.</title>
        <authorList>
            <person name="Alves-Ferreira E."/>
            <person name="Grigg M."/>
            <person name="Lorenzi H."/>
            <person name="Galac M."/>
        </authorList>
    </citation>
    <scope>NUCLEOTIDE SEQUENCE [LARGE SCALE GENOMIC DNA]</scope>
    <source>
        <strain evidence="1 2">EAF2021</strain>
    </source>
</reference>
<sequence>MSFLSSSMGFQLPDLSFISSRSPGQTHSTQKIQLKETSFFAKCRIQLKSPEKKIGTKRDKKGSVSITTNPSTIRFSVLKFQVSMNPNDDSLAVDVLNPTTCVLSESSKTRITTKFNEPIELLSYLSTIYLHRRKDDDNIKYLDAFTGSGHILNDDDDYDIEMTTWKIKSKYSLGDLIEVSQLYHADEAPKMIYMSGVGLGGIRVFFSKKRYIAAIVTDVREYRRRVRTQVIYPKLQQIERLTQQLLFAHEAAVKRQQIVQTTKQLKKRLQDLTAAVDTNSILIEQIYKEQKDFDVKMAEIERSKRRIDVDDNEKVLSYMKEQEFLTTAYNETISKKEEMEFQMIRQQGESALLANCIKNAFTIICVGMTESSEGETLVERLESVRRQIAETVFL</sequence>
<dbReference type="EMBL" id="JAPFFF010000003">
    <property type="protein sequence ID" value="KAK8893522.1"/>
    <property type="molecule type" value="Genomic_DNA"/>
</dbReference>
<comment type="caution">
    <text evidence="1">The sequence shown here is derived from an EMBL/GenBank/DDBJ whole genome shotgun (WGS) entry which is preliminary data.</text>
</comment>
<proteinExistence type="predicted"/>
<accession>A0ABR2KSX7</accession>
<name>A0ABR2KSX7_9EUKA</name>
<gene>
    <name evidence="1" type="ORF">M9Y10_021944</name>
</gene>